<comment type="caution">
    <text evidence="1">The sequence shown here is derived from an EMBL/GenBank/DDBJ whole genome shotgun (WGS) entry which is preliminary data.</text>
</comment>
<dbReference type="RefSeq" id="WP_380673968.1">
    <property type="nucleotide sequence ID" value="NZ_CP173186.1"/>
</dbReference>
<dbReference type="Proteomes" id="UP001589792">
    <property type="component" value="Unassembled WGS sequence"/>
</dbReference>
<keyword evidence="2" id="KW-1185">Reference proteome</keyword>
<evidence type="ECO:0000313" key="1">
    <source>
        <dbReference type="EMBL" id="MFC0226267.1"/>
    </source>
</evidence>
<name>A0ABV6EB77_9GAMM</name>
<protein>
    <submittedName>
        <fullName evidence="1">Uncharacterized protein</fullName>
    </submittedName>
</protein>
<organism evidence="1 2">
    <name type="scientific">Serratia aquatilis</name>
    <dbReference type="NCBI Taxonomy" id="1737515"/>
    <lineage>
        <taxon>Bacteria</taxon>
        <taxon>Pseudomonadati</taxon>
        <taxon>Pseudomonadota</taxon>
        <taxon>Gammaproteobacteria</taxon>
        <taxon>Enterobacterales</taxon>
        <taxon>Yersiniaceae</taxon>
        <taxon>Serratia</taxon>
    </lineage>
</organism>
<gene>
    <name evidence="1" type="ORF">ACFFJ3_07095</name>
</gene>
<sequence length="58" mass="6522">MDNKSLTFSEETQLPQKAILPAAWQLNELQKRFIEDLWLSEDQTNVSSDLADNLAASG</sequence>
<accession>A0ABV6EB77</accession>
<reference evidence="1 2" key="1">
    <citation type="submission" date="2024-09" db="EMBL/GenBank/DDBJ databases">
        <authorList>
            <person name="Sun Q."/>
            <person name="Mori K."/>
        </authorList>
    </citation>
    <scope>NUCLEOTIDE SEQUENCE [LARGE SCALE GENOMIC DNA]</scope>
    <source>
        <strain evidence="1 2">CCM 8626</strain>
    </source>
</reference>
<evidence type="ECO:0000313" key="2">
    <source>
        <dbReference type="Proteomes" id="UP001589792"/>
    </source>
</evidence>
<proteinExistence type="predicted"/>
<dbReference type="EMBL" id="JBHLXG010000005">
    <property type="protein sequence ID" value="MFC0226267.1"/>
    <property type="molecule type" value="Genomic_DNA"/>
</dbReference>